<sequence>MERPVVVGVDGSESGLEAVDWAADEAVLRGVPLRVLHASLWQRFEHCESPSPQADSGQSPERILAERILAAAQQRAARRQPDAHVTAEIQGSDPVEMLLRAGESAAMVVTGARGREPVREMLLGSVALGTAGRATCPTVVVRGGVRTFGGSGTVVLGVSARSQGTAAVSFAVEEAEARGWDLECVHALGRREGSDPEGVTARARAGESLDALALPVPARVNVRTAVLEGTPWHVLLDVARDAGLLVVGARRRQGIFGLELGLANHAALMRAPCPVAVVPEPMTA</sequence>
<name>A0ABS3X560_9ACTN</name>
<dbReference type="EMBL" id="JADKMA010000006">
    <property type="protein sequence ID" value="MBO8190510.1"/>
    <property type="molecule type" value="Genomic_DNA"/>
</dbReference>
<dbReference type="Gene3D" id="3.40.50.620">
    <property type="entry name" value="HUPs"/>
    <property type="match status" value="2"/>
</dbReference>
<dbReference type="RefSeq" id="WP_209237566.1">
    <property type="nucleotide sequence ID" value="NZ_JADKMA010000006.1"/>
</dbReference>
<reference evidence="3 4" key="1">
    <citation type="submission" date="2020-11" db="EMBL/GenBank/DDBJ databases">
        <title>Streptomyces spirodelae sp. nov., isolated from duckweed.</title>
        <authorList>
            <person name="Saimee Y."/>
            <person name="Duangmal K."/>
        </authorList>
    </citation>
    <scope>NUCLEOTIDE SEQUENCE [LARGE SCALE GENOMIC DNA]</scope>
    <source>
        <strain evidence="3 4">S16-07</strain>
    </source>
</reference>
<evidence type="ECO:0000256" key="1">
    <source>
        <dbReference type="ARBA" id="ARBA00008791"/>
    </source>
</evidence>
<comment type="similarity">
    <text evidence="1">Belongs to the universal stress protein A family.</text>
</comment>
<gene>
    <name evidence="3" type="ORF">ITI46_02100</name>
</gene>
<feature type="domain" description="UspA" evidence="2">
    <location>
        <begin position="3"/>
        <end position="142"/>
    </location>
</feature>
<evidence type="ECO:0000313" key="3">
    <source>
        <dbReference type="EMBL" id="MBO8190510.1"/>
    </source>
</evidence>
<dbReference type="Proteomes" id="UP001519064">
    <property type="component" value="Unassembled WGS sequence"/>
</dbReference>
<dbReference type="InterPro" id="IPR006016">
    <property type="entry name" value="UspA"/>
</dbReference>
<dbReference type="PANTHER" id="PTHR46268">
    <property type="entry name" value="STRESS RESPONSE PROTEIN NHAX"/>
    <property type="match status" value="1"/>
</dbReference>
<accession>A0ABS3X560</accession>
<dbReference type="PANTHER" id="PTHR46268:SF6">
    <property type="entry name" value="UNIVERSAL STRESS PROTEIN UP12"/>
    <property type="match status" value="1"/>
</dbReference>
<comment type="caution">
    <text evidence="3">The sequence shown here is derived from an EMBL/GenBank/DDBJ whole genome shotgun (WGS) entry which is preliminary data.</text>
</comment>
<dbReference type="PRINTS" id="PR01438">
    <property type="entry name" value="UNVRSLSTRESS"/>
</dbReference>
<dbReference type="InterPro" id="IPR014729">
    <property type="entry name" value="Rossmann-like_a/b/a_fold"/>
</dbReference>
<feature type="domain" description="UspA" evidence="2">
    <location>
        <begin position="153"/>
        <end position="279"/>
    </location>
</feature>
<protein>
    <submittedName>
        <fullName evidence="3">Universal stress protein</fullName>
    </submittedName>
</protein>
<proteinExistence type="inferred from homology"/>
<dbReference type="InterPro" id="IPR006015">
    <property type="entry name" value="Universal_stress_UspA"/>
</dbReference>
<dbReference type="SUPFAM" id="SSF52402">
    <property type="entry name" value="Adenine nucleotide alpha hydrolases-like"/>
    <property type="match status" value="2"/>
</dbReference>
<organism evidence="3 4">
    <name type="scientific">Streptomyces oryzae</name>
    <dbReference type="NCBI Taxonomy" id="1434886"/>
    <lineage>
        <taxon>Bacteria</taxon>
        <taxon>Bacillati</taxon>
        <taxon>Actinomycetota</taxon>
        <taxon>Actinomycetes</taxon>
        <taxon>Kitasatosporales</taxon>
        <taxon>Streptomycetaceae</taxon>
        <taxon>Streptomyces</taxon>
    </lineage>
</organism>
<evidence type="ECO:0000259" key="2">
    <source>
        <dbReference type="Pfam" id="PF00582"/>
    </source>
</evidence>
<evidence type="ECO:0000313" key="4">
    <source>
        <dbReference type="Proteomes" id="UP001519064"/>
    </source>
</evidence>
<keyword evidence="4" id="KW-1185">Reference proteome</keyword>
<dbReference type="Pfam" id="PF00582">
    <property type="entry name" value="Usp"/>
    <property type="match status" value="2"/>
</dbReference>